<accession>Q8DMC4</accession>
<dbReference type="EnsemblBacteria" id="BAC07749">
    <property type="protein sequence ID" value="BAC07749"/>
    <property type="gene ID" value="BAC07749"/>
</dbReference>
<keyword evidence="1" id="KW-1133">Transmembrane helix</keyword>
<keyword evidence="1" id="KW-0472">Membrane</keyword>
<protein>
    <submittedName>
        <fullName evidence="2">Tlr0196 protein</fullName>
    </submittedName>
</protein>
<evidence type="ECO:0000313" key="2">
    <source>
        <dbReference type="EMBL" id="BAC07749.1"/>
    </source>
</evidence>
<proteinExistence type="predicted"/>
<dbReference type="eggNOG" id="ENOG5032SKQ">
    <property type="taxonomic scope" value="Bacteria"/>
</dbReference>
<reference evidence="2 3" key="1">
    <citation type="journal article" date="2002" name="DNA Res.">
        <title>Complete genome structure of the thermophilic cyanobacterium Thermosynechococcus elongatus BP-1.</title>
        <authorList>
            <person name="Nakamura Y."/>
            <person name="Kaneko T."/>
            <person name="Sato S."/>
            <person name="Ikeuchi M."/>
            <person name="Katoh H."/>
            <person name="Sasamoto S."/>
            <person name="Watanabe A."/>
            <person name="Iriguchi M."/>
            <person name="Kawashima K."/>
            <person name="Kimura T."/>
            <person name="Kishida Y."/>
            <person name="Kiyokawa C."/>
            <person name="Kohara M."/>
            <person name="Matsumoto M."/>
            <person name="Matsuno A."/>
            <person name="Nakazaki N."/>
            <person name="Shimpo S."/>
            <person name="Sugimoto M."/>
            <person name="Takeuchi C."/>
            <person name="Yamada M."/>
            <person name="Tabata S."/>
        </authorList>
    </citation>
    <scope>NUCLEOTIDE SEQUENCE [LARGE SCALE GENOMIC DNA]</scope>
    <source>
        <strain evidence="3">IAM M-273 / NIES-2133 / BP-1</strain>
    </source>
</reference>
<keyword evidence="1" id="KW-0812">Transmembrane</keyword>
<evidence type="ECO:0000313" key="3">
    <source>
        <dbReference type="Proteomes" id="UP000000440"/>
    </source>
</evidence>
<name>Q8DMC4_THEVB</name>
<feature type="transmembrane region" description="Helical" evidence="1">
    <location>
        <begin position="70"/>
        <end position="92"/>
    </location>
</feature>
<sequence length="196" mass="21645">MSTFRQRLAKISSQGHQFLGVIFALPLLISATTGIAHRLGRSWFGLSKDFGRAMMTLHEGRYLGEWGVPLYVLVVGLGLLGIMTTGLGLLWGRSLPGQWSARRLHHLLAAIAALPLLVSTTTGIAYRLGRNWFGLSKEQAAIFLSLHQGTYWGEVGRPFYVLLVGLSLLTLLATGLSMLTLLRRLPHWRARVTPET</sequence>
<dbReference type="KEGG" id="tel:tlr0196"/>
<dbReference type="EMBL" id="BA000039">
    <property type="protein sequence ID" value="BAC07749.1"/>
    <property type="molecule type" value="Genomic_DNA"/>
</dbReference>
<dbReference type="AlphaFoldDB" id="Q8DMC4"/>
<dbReference type="Proteomes" id="UP000000440">
    <property type="component" value="Chromosome"/>
</dbReference>
<keyword evidence="3" id="KW-1185">Reference proteome</keyword>
<gene>
    <name evidence="2" type="ordered locus">tlr0196</name>
</gene>
<organism evidence="2 3">
    <name type="scientific">Thermosynechococcus vestitus (strain NIES-2133 / IAM M-273 / BP-1)</name>
    <dbReference type="NCBI Taxonomy" id="197221"/>
    <lineage>
        <taxon>Bacteria</taxon>
        <taxon>Bacillati</taxon>
        <taxon>Cyanobacteriota</taxon>
        <taxon>Cyanophyceae</taxon>
        <taxon>Acaryochloridales</taxon>
        <taxon>Thermosynechococcaceae</taxon>
        <taxon>Thermosynechococcus</taxon>
    </lineage>
</organism>
<evidence type="ECO:0000256" key="1">
    <source>
        <dbReference type="SAM" id="Phobius"/>
    </source>
</evidence>
<feature type="transmembrane region" description="Helical" evidence="1">
    <location>
        <begin position="159"/>
        <end position="182"/>
    </location>
</feature>
<dbReference type="STRING" id="197221.gene:10746777"/>
<dbReference type="RefSeq" id="WP_011056051.1">
    <property type="nucleotide sequence ID" value="NC_004113.1"/>
</dbReference>
<feature type="transmembrane region" description="Helical" evidence="1">
    <location>
        <begin position="104"/>
        <end position="126"/>
    </location>
</feature>